<dbReference type="InterPro" id="IPR002942">
    <property type="entry name" value="S4_RNA-bd"/>
</dbReference>
<comment type="caution">
    <text evidence="6">The sequence shown here is derived from an EMBL/GenBank/DDBJ whole genome shotgun (WGS) entry which is preliminary data.</text>
</comment>
<sequence>MDKVRIDKWLWAVRIFKSRTLSADVIKKGKVRLNGEPVKPSSNVTVGDRLLVQKEGFNLDLEVVKLLNKRVGAPLAVTCYVNHTTEEEMNKYKDWFVGKTQGEFREKGLGRPTKRERREIESFKEDQLWDDGDE</sequence>
<dbReference type="SMART" id="SM00363">
    <property type="entry name" value="S4"/>
    <property type="match status" value="1"/>
</dbReference>
<dbReference type="OrthoDB" id="9797176at2"/>
<dbReference type="Pfam" id="PF01479">
    <property type="entry name" value="S4"/>
    <property type="match status" value="1"/>
</dbReference>
<organism evidence="6 7">
    <name type="scientific">Neolewinella marina</name>
    <dbReference type="NCBI Taxonomy" id="438751"/>
    <lineage>
        <taxon>Bacteria</taxon>
        <taxon>Pseudomonadati</taxon>
        <taxon>Bacteroidota</taxon>
        <taxon>Saprospiria</taxon>
        <taxon>Saprospirales</taxon>
        <taxon>Lewinellaceae</taxon>
        <taxon>Neolewinella</taxon>
    </lineage>
</organism>
<evidence type="ECO:0000256" key="3">
    <source>
        <dbReference type="ARBA" id="ARBA00023125"/>
    </source>
</evidence>
<feature type="domain" description="RNA-binding S4" evidence="5">
    <location>
        <begin position="4"/>
        <end position="69"/>
    </location>
</feature>
<accession>A0A2G0CIW0</accession>
<dbReference type="PIRSF" id="PIRSF016821">
    <property type="entry name" value="HSP15"/>
    <property type="match status" value="1"/>
</dbReference>
<dbReference type="CDD" id="cd00165">
    <property type="entry name" value="S4"/>
    <property type="match status" value="1"/>
</dbReference>
<reference evidence="6 7" key="1">
    <citation type="submission" date="2017-10" db="EMBL/GenBank/DDBJ databases">
        <title>The draft genome sequence of Lewinella marina KCTC 32374.</title>
        <authorList>
            <person name="Wang K."/>
        </authorList>
    </citation>
    <scope>NUCLEOTIDE SEQUENCE [LARGE SCALE GENOMIC DNA]</scope>
    <source>
        <strain evidence="6 7">MKG-38</strain>
    </source>
</reference>
<dbReference type="InterPro" id="IPR036986">
    <property type="entry name" value="S4_RNA-bd_sf"/>
</dbReference>
<evidence type="ECO:0000256" key="2">
    <source>
        <dbReference type="ARBA" id="ARBA00022884"/>
    </source>
</evidence>
<dbReference type="GO" id="GO:0034605">
    <property type="term" value="P:cellular response to heat"/>
    <property type="evidence" value="ECO:0007669"/>
    <property type="project" value="InterPro"/>
</dbReference>
<evidence type="ECO:0000256" key="1">
    <source>
        <dbReference type="ARBA" id="ARBA00008396"/>
    </source>
</evidence>
<keyword evidence="3" id="KW-0238">DNA-binding</keyword>
<evidence type="ECO:0000313" key="6">
    <source>
        <dbReference type="EMBL" id="PHK99921.1"/>
    </source>
</evidence>
<keyword evidence="7" id="KW-1185">Reference proteome</keyword>
<protein>
    <submittedName>
        <fullName evidence="6">RNA-binding protein</fullName>
    </submittedName>
</protein>
<dbReference type="RefSeq" id="WP_099104900.1">
    <property type="nucleotide sequence ID" value="NZ_JAATJF010000001.1"/>
</dbReference>
<dbReference type="InterPro" id="IPR025708">
    <property type="entry name" value="HSP15"/>
</dbReference>
<evidence type="ECO:0000313" key="7">
    <source>
        <dbReference type="Proteomes" id="UP000226437"/>
    </source>
</evidence>
<dbReference type="GO" id="GO:0003727">
    <property type="term" value="F:single-stranded RNA binding"/>
    <property type="evidence" value="ECO:0007669"/>
    <property type="project" value="InterPro"/>
</dbReference>
<dbReference type="Proteomes" id="UP000226437">
    <property type="component" value="Unassembled WGS sequence"/>
</dbReference>
<evidence type="ECO:0000256" key="4">
    <source>
        <dbReference type="PROSITE-ProRule" id="PRU00182"/>
    </source>
</evidence>
<keyword evidence="2 4" id="KW-0694">RNA-binding</keyword>
<gene>
    <name evidence="6" type="ORF">CGL56_02425</name>
</gene>
<dbReference type="SUPFAM" id="SSF55174">
    <property type="entry name" value="Alpha-L RNA-binding motif"/>
    <property type="match status" value="1"/>
</dbReference>
<dbReference type="AlphaFoldDB" id="A0A2G0CIW0"/>
<dbReference type="GO" id="GO:0043023">
    <property type="term" value="F:ribosomal large subunit binding"/>
    <property type="evidence" value="ECO:0007669"/>
    <property type="project" value="InterPro"/>
</dbReference>
<dbReference type="PROSITE" id="PS50889">
    <property type="entry name" value="S4"/>
    <property type="match status" value="1"/>
</dbReference>
<comment type="similarity">
    <text evidence="1">Belongs to the HSP15 family.</text>
</comment>
<proteinExistence type="inferred from homology"/>
<evidence type="ECO:0000259" key="5">
    <source>
        <dbReference type="SMART" id="SM00363"/>
    </source>
</evidence>
<dbReference type="GO" id="GO:0003677">
    <property type="term" value="F:DNA binding"/>
    <property type="evidence" value="ECO:0007669"/>
    <property type="project" value="UniProtKB-KW"/>
</dbReference>
<dbReference type="Gene3D" id="3.10.290.10">
    <property type="entry name" value="RNA-binding S4 domain"/>
    <property type="match status" value="1"/>
</dbReference>
<name>A0A2G0CIW0_9BACT</name>
<dbReference type="EMBL" id="PDLO01000001">
    <property type="protein sequence ID" value="PHK99921.1"/>
    <property type="molecule type" value="Genomic_DNA"/>
</dbReference>